<reference evidence="2" key="1">
    <citation type="submission" date="2023-01" db="EMBL/GenBank/DDBJ databases">
        <title>The diversity of Class Acidimicrobiia in South China Sea sediment environments and the proposal of Iamia marina sp. nov., a novel species of the genus Iamia.</title>
        <authorList>
            <person name="He Y."/>
            <person name="Tian X."/>
        </authorList>
    </citation>
    <scope>NUCLEOTIDE SEQUENCE</scope>
    <source>
        <strain evidence="2">DSM 19957</strain>
    </source>
</reference>
<evidence type="ECO:0008006" key="4">
    <source>
        <dbReference type="Google" id="ProtNLM"/>
    </source>
</evidence>
<protein>
    <recommendedName>
        <fullName evidence="4">EfeO-type cupredoxin-like domain-containing protein</fullName>
    </recommendedName>
</protein>
<feature type="chain" id="PRO_5042177600" description="EfeO-type cupredoxin-like domain-containing protein" evidence="1">
    <location>
        <begin position="21"/>
        <end position="124"/>
    </location>
</feature>
<dbReference type="PROSITE" id="PS51257">
    <property type="entry name" value="PROKAR_LIPOPROTEIN"/>
    <property type="match status" value="1"/>
</dbReference>
<feature type="signal peptide" evidence="1">
    <location>
        <begin position="1"/>
        <end position="20"/>
    </location>
</feature>
<organism evidence="2 3">
    <name type="scientific">Iamia majanohamensis</name>
    <dbReference type="NCBI Taxonomy" id="467976"/>
    <lineage>
        <taxon>Bacteria</taxon>
        <taxon>Bacillati</taxon>
        <taxon>Actinomycetota</taxon>
        <taxon>Acidimicrobiia</taxon>
        <taxon>Acidimicrobiales</taxon>
        <taxon>Iamiaceae</taxon>
        <taxon>Iamia</taxon>
    </lineage>
</organism>
<dbReference type="EMBL" id="CP116942">
    <property type="protein sequence ID" value="WCO67430.1"/>
    <property type="molecule type" value="Genomic_DNA"/>
</dbReference>
<evidence type="ECO:0000313" key="3">
    <source>
        <dbReference type="Proteomes" id="UP001216390"/>
    </source>
</evidence>
<dbReference type="RefSeq" id="WP_272736951.1">
    <property type="nucleotide sequence ID" value="NZ_CP116942.1"/>
</dbReference>
<evidence type="ECO:0000256" key="1">
    <source>
        <dbReference type="SAM" id="SignalP"/>
    </source>
</evidence>
<gene>
    <name evidence="2" type="ORF">PO878_01690</name>
</gene>
<evidence type="ECO:0000313" key="2">
    <source>
        <dbReference type="EMBL" id="WCO67430.1"/>
    </source>
</evidence>
<dbReference type="SUPFAM" id="SSF49503">
    <property type="entry name" value="Cupredoxins"/>
    <property type="match status" value="1"/>
</dbReference>
<dbReference type="AlphaFoldDB" id="A0AAE9Y5W7"/>
<keyword evidence="1" id="KW-0732">Signal</keyword>
<dbReference type="Proteomes" id="UP001216390">
    <property type="component" value="Chromosome"/>
</dbReference>
<accession>A0AAE9Y5W7</accession>
<keyword evidence="3" id="KW-1185">Reference proteome</keyword>
<dbReference type="InterPro" id="IPR008972">
    <property type="entry name" value="Cupredoxin"/>
</dbReference>
<sequence>MTRRALALLVAALLGATLLAACGGDDVGDLAVEQSEEAADFSYVIPEGAGEALDRGEPLEILPAELDAEVGQVIEIDNEDERGHLVGPFFVGAGETLRQRFSSPGEFTGECTVHPSGQITLTVS</sequence>
<dbReference type="KEGG" id="ima:PO878_01690"/>
<proteinExistence type="predicted"/>
<name>A0AAE9Y5W7_9ACTN</name>